<dbReference type="EMBL" id="ADVG01000003">
    <property type="protein sequence ID" value="EFH85085.1"/>
    <property type="molecule type" value="Genomic_DNA"/>
</dbReference>
<evidence type="ECO:0000313" key="1">
    <source>
        <dbReference type="EMBL" id="EFH85085.1"/>
    </source>
</evidence>
<dbReference type="InParanoid" id="D6TYL0"/>
<dbReference type="Proteomes" id="UP000004508">
    <property type="component" value="Unassembled WGS sequence"/>
</dbReference>
<sequence length="42" mass="4820">MTTRFFGMAHKGLDKSYGFSPTAPKLLYERFMALNICKFTAK</sequence>
<reference evidence="1 2" key="1">
    <citation type="journal article" date="2011" name="Stand. Genomic Sci.">
        <title>Non-contiguous finished genome sequence and contextual data of the filamentous soil bacterium Ktedonobacter racemifer type strain (SOSP1-21).</title>
        <authorList>
            <person name="Chang Y.J."/>
            <person name="Land M."/>
            <person name="Hauser L."/>
            <person name="Chertkov O."/>
            <person name="Del Rio T.G."/>
            <person name="Nolan M."/>
            <person name="Copeland A."/>
            <person name="Tice H."/>
            <person name="Cheng J.F."/>
            <person name="Lucas S."/>
            <person name="Han C."/>
            <person name="Goodwin L."/>
            <person name="Pitluck S."/>
            <person name="Ivanova N."/>
            <person name="Ovchinikova G."/>
            <person name="Pati A."/>
            <person name="Chen A."/>
            <person name="Palaniappan K."/>
            <person name="Mavromatis K."/>
            <person name="Liolios K."/>
            <person name="Brettin T."/>
            <person name="Fiebig A."/>
            <person name="Rohde M."/>
            <person name="Abt B."/>
            <person name="Goker M."/>
            <person name="Detter J.C."/>
            <person name="Woyke T."/>
            <person name="Bristow J."/>
            <person name="Eisen J.A."/>
            <person name="Markowitz V."/>
            <person name="Hugenholtz P."/>
            <person name="Kyrpides N.C."/>
            <person name="Klenk H.P."/>
            <person name="Lapidus A."/>
        </authorList>
    </citation>
    <scope>NUCLEOTIDE SEQUENCE [LARGE SCALE GENOMIC DNA]</scope>
    <source>
        <strain evidence="2">DSM 44963</strain>
    </source>
</reference>
<accession>D6TYL0</accession>
<dbReference type="RefSeq" id="WP_007917098.1">
    <property type="nucleotide sequence ID" value="NZ_ADVG01000003.1"/>
</dbReference>
<comment type="caution">
    <text evidence="1">The sequence shown here is derived from an EMBL/GenBank/DDBJ whole genome shotgun (WGS) entry which is preliminary data.</text>
</comment>
<protein>
    <submittedName>
        <fullName evidence="1">Uncharacterized protein</fullName>
    </submittedName>
</protein>
<gene>
    <name evidence="1" type="ORF">Krac_6240</name>
</gene>
<keyword evidence="2" id="KW-1185">Reference proteome</keyword>
<evidence type="ECO:0000313" key="2">
    <source>
        <dbReference type="Proteomes" id="UP000004508"/>
    </source>
</evidence>
<name>D6TYL0_KTERA</name>
<dbReference type="AlphaFoldDB" id="D6TYL0"/>
<proteinExistence type="predicted"/>
<organism evidence="1 2">
    <name type="scientific">Ktedonobacter racemifer DSM 44963</name>
    <dbReference type="NCBI Taxonomy" id="485913"/>
    <lineage>
        <taxon>Bacteria</taxon>
        <taxon>Bacillati</taxon>
        <taxon>Chloroflexota</taxon>
        <taxon>Ktedonobacteria</taxon>
        <taxon>Ktedonobacterales</taxon>
        <taxon>Ktedonobacteraceae</taxon>
        <taxon>Ktedonobacter</taxon>
    </lineage>
</organism>